<dbReference type="CDD" id="cd00082">
    <property type="entry name" value="HisKA"/>
    <property type="match status" value="1"/>
</dbReference>
<dbReference type="Gene3D" id="3.30.450.20">
    <property type="entry name" value="PAS domain"/>
    <property type="match status" value="1"/>
</dbReference>
<dbReference type="AlphaFoldDB" id="A0A533Q6P2"/>
<proteinExistence type="predicted"/>
<reference evidence="9 10" key="1">
    <citation type="submission" date="2019-04" db="EMBL/GenBank/DDBJ databases">
        <title>Genome of a novel bacterium Candidatus Jettenia ecosi reconstructed from metagenome of an anammox bioreactor.</title>
        <authorList>
            <person name="Mardanov A.V."/>
            <person name="Beletsky A.V."/>
            <person name="Ravin N.V."/>
            <person name="Botchkova E.A."/>
            <person name="Litti Y.V."/>
            <person name="Nozhevnikova A.N."/>
        </authorList>
    </citation>
    <scope>NUCLEOTIDE SEQUENCE [LARGE SCALE GENOMIC DNA]</scope>
    <source>
        <strain evidence="9">J2</strain>
    </source>
</reference>
<keyword evidence="3" id="KW-0597">Phosphoprotein</keyword>
<dbReference type="PROSITE" id="PS50109">
    <property type="entry name" value="HIS_KIN"/>
    <property type="match status" value="1"/>
</dbReference>
<dbReference type="Pfam" id="PF00512">
    <property type="entry name" value="HisKA"/>
    <property type="match status" value="1"/>
</dbReference>
<dbReference type="FunFam" id="3.30.565.10:FF:000006">
    <property type="entry name" value="Sensor histidine kinase WalK"/>
    <property type="match status" value="1"/>
</dbReference>
<protein>
    <recommendedName>
        <fullName evidence="2">histidine kinase</fullName>
        <ecNumber evidence="2">2.7.13.3</ecNumber>
    </recommendedName>
</protein>
<dbReference type="PANTHER" id="PTHR43711">
    <property type="entry name" value="TWO-COMPONENT HISTIDINE KINASE"/>
    <property type="match status" value="1"/>
</dbReference>
<dbReference type="Proteomes" id="UP000319783">
    <property type="component" value="Unassembled WGS sequence"/>
</dbReference>
<organism evidence="9 10">
    <name type="scientific">Candidatus Jettenia ecosi</name>
    <dbReference type="NCBI Taxonomy" id="2494326"/>
    <lineage>
        <taxon>Bacteria</taxon>
        <taxon>Pseudomonadati</taxon>
        <taxon>Planctomycetota</taxon>
        <taxon>Candidatus Brocadiia</taxon>
        <taxon>Candidatus Brocadiales</taxon>
        <taxon>Candidatus Brocadiaceae</taxon>
        <taxon>Candidatus Jettenia</taxon>
    </lineage>
</organism>
<evidence type="ECO:0000256" key="6">
    <source>
        <dbReference type="ARBA" id="ARBA00023012"/>
    </source>
</evidence>
<dbReference type="InterPro" id="IPR036097">
    <property type="entry name" value="HisK_dim/P_sf"/>
</dbReference>
<dbReference type="Pfam" id="PF02518">
    <property type="entry name" value="HATPase_c"/>
    <property type="match status" value="1"/>
</dbReference>
<dbReference type="Gene3D" id="1.10.287.130">
    <property type="match status" value="1"/>
</dbReference>
<feature type="domain" description="Histidine kinase" evidence="7">
    <location>
        <begin position="71"/>
        <end position="287"/>
    </location>
</feature>
<dbReference type="InterPro" id="IPR035965">
    <property type="entry name" value="PAS-like_dom_sf"/>
</dbReference>
<dbReference type="SUPFAM" id="SSF55785">
    <property type="entry name" value="PYP-like sensor domain (PAS domain)"/>
    <property type="match status" value="1"/>
</dbReference>
<dbReference type="InterPro" id="IPR050736">
    <property type="entry name" value="Sensor_HK_Regulatory"/>
</dbReference>
<dbReference type="InterPro" id="IPR005467">
    <property type="entry name" value="His_kinase_dom"/>
</dbReference>
<keyword evidence="6" id="KW-0902">Two-component regulatory system</keyword>
<dbReference type="EMBL" id="SULG01000114">
    <property type="protein sequence ID" value="TLD40278.1"/>
    <property type="molecule type" value="Genomic_DNA"/>
</dbReference>
<dbReference type="SUPFAM" id="SSF55874">
    <property type="entry name" value="ATPase domain of HSP90 chaperone/DNA topoisomerase II/histidine kinase"/>
    <property type="match status" value="1"/>
</dbReference>
<evidence type="ECO:0000313" key="10">
    <source>
        <dbReference type="Proteomes" id="UP000319783"/>
    </source>
</evidence>
<evidence type="ECO:0000256" key="3">
    <source>
        <dbReference type="ARBA" id="ARBA00022553"/>
    </source>
</evidence>
<dbReference type="InterPro" id="IPR004358">
    <property type="entry name" value="Sig_transdc_His_kin-like_C"/>
</dbReference>
<dbReference type="PRINTS" id="PR00344">
    <property type="entry name" value="BCTRLSENSOR"/>
</dbReference>
<dbReference type="Gene3D" id="3.30.565.10">
    <property type="entry name" value="Histidine kinase-like ATPase, C-terminal domain"/>
    <property type="match status" value="1"/>
</dbReference>
<dbReference type="CDD" id="cd00075">
    <property type="entry name" value="HATPase"/>
    <property type="match status" value="1"/>
</dbReference>
<comment type="catalytic activity">
    <reaction evidence="1">
        <text>ATP + protein L-histidine = ADP + protein N-phospho-L-histidine.</text>
        <dbReference type="EC" id="2.7.13.3"/>
    </reaction>
</comment>
<comment type="caution">
    <text evidence="9">The sequence shown here is derived from an EMBL/GenBank/DDBJ whole genome shotgun (WGS) entry which is preliminary data.</text>
</comment>
<dbReference type="GO" id="GO:0000155">
    <property type="term" value="F:phosphorelay sensor kinase activity"/>
    <property type="evidence" value="ECO:0007669"/>
    <property type="project" value="InterPro"/>
</dbReference>
<dbReference type="EC" id="2.7.13.3" evidence="2"/>
<dbReference type="SMART" id="SM00387">
    <property type="entry name" value="HATPase_c"/>
    <property type="match status" value="1"/>
</dbReference>
<dbReference type="InterPro" id="IPR003661">
    <property type="entry name" value="HisK_dim/P_dom"/>
</dbReference>
<dbReference type="SUPFAM" id="SSF47384">
    <property type="entry name" value="Homodimeric domain of signal transducing histidine kinase"/>
    <property type="match status" value="1"/>
</dbReference>
<dbReference type="PROSITE" id="PS50113">
    <property type="entry name" value="PAC"/>
    <property type="match status" value="1"/>
</dbReference>
<evidence type="ECO:0000256" key="5">
    <source>
        <dbReference type="ARBA" id="ARBA00022777"/>
    </source>
</evidence>
<gene>
    <name evidence="9" type="ORF">JETT_3465</name>
</gene>
<evidence type="ECO:0000259" key="8">
    <source>
        <dbReference type="PROSITE" id="PS50113"/>
    </source>
</evidence>
<dbReference type="InterPro" id="IPR000700">
    <property type="entry name" value="PAS-assoc_C"/>
</dbReference>
<dbReference type="SMART" id="SM00388">
    <property type="entry name" value="HisKA"/>
    <property type="match status" value="1"/>
</dbReference>
<name>A0A533Q6P2_9BACT</name>
<evidence type="ECO:0000256" key="4">
    <source>
        <dbReference type="ARBA" id="ARBA00022679"/>
    </source>
</evidence>
<evidence type="ECO:0000256" key="1">
    <source>
        <dbReference type="ARBA" id="ARBA00000085"/>
    </source>
</evidence>
<feature type="domain" description="PAC" evidence="8">
    <location>
        <begin position="15"/>
        <end position="67"/>
    </location>
</feature>
<dbReference type="InterPro" id="IPR036890">
    <property type="entry name" value="HATPase_C_sf"/>
</dbReference>
<keyword evidence="5" id="KW-0418">Kinase</keyword>
<evidence type="ECO:0000313" key="9">
    <source>
        <dbReference type="EMBL" id="TLD40278.1"/>
    </source>
</evidence>
<accession>A0A533Q6P2</accession>
<dbReference type="PANTHER" id="PTHR43711:SF31">
    <property type="entry name" value="HISTIDINE KINASE"/>
    <property type="match status" value="1"/>
</dbReference>
<sequence>MPKREQEIAIKEGRCEDENWIVRKDKSRFYANGLTTPIFCTDKKIAGFVKITRDFTEKRELEQRKDDFIHTASHEFKNPLTSMQAFIQILQKHLEKTNDEKAPSLVNKVQHQHDRLLALVNSLLDVAKITAGAIEFHKTTFSVGAWLKEIIEDLQTIVEQHTIILKNNIRVKVYADKEYLTQVIVNLIMNAIKYSPQANKMIVRVTKGKSTVTVSVQDFGIGISKKSQEKLFGCFFRVGGTRGRTIPGLGFGLFISKGIIERHNGTIWVKSEEGKGSTFSFSLLLKKSTFS</sequence>
<dbReference type="InterPro" id="IPR003594">
    <property type="entry name" value="HATPase_dom"/>
</dbReference>
<evidence type="ECO:0000256" key="2">
    <source>
        <dbReference type="ARBA" id="ARBA00012438"/>
    </source>
</evidence>
<keyword evidence="4" id="KW-0808">Transferase</keyword>
<evidence type="ECO:0000259" key="7">
    <source>
        <dbReference type="PROSITE" id="PS50109"/>
    </source>
</evidence>